<protein>
    <submittedName>
        <fullName evidence="1">Uncharacterized protein</fullName>
    </submittedName>
</protein>
<dbReference type="Proteomes" id="UP000053989">
    <property type="component" value="Unassembled WGS sequence"/>
</dbReference>
<reference evidence="1 2" key="1">
    <citation type="submission" date="2014-04" db="EMBL/GenBank/DDBJ databases">
        <authorList>
            <consortium name="DOE Joint Genome Institute"/>
            <person name="Kuo A."/>
            <person name="Kohler A."/>
            <person name="Nagy L.G."/>
            <person name="Floudas D."/>
            <person name="Copeland A."/>
            <person name="Barry K.W."/>
            <person name="Cichocki N."/>
            <person name="Veneault-Fourrey C."/>
            <person name="LaButti K."/>
            <person name="Lindquist E.A."/>
            <person name="Lipzen A."/>
            <person name="Lundell T."/>
            <person name="Morin E."/>
            <person name="Murat C."/>
            <person name="Sun H."/>
            <person name="Tunlid A."/>
            <person name="Henrissat B."/>
            <person name="Grigoriev I.V."/>
            <person name="Hibbett D.S."/>
            <person name="Martin F."/>
            <person name="Nordberg H.P."/>
            <person name="Cantor M.N."/>
            <person name="Hua S.X."/>
        </authorList>
    </citation>
    <scope>NUCLEOTIDE SEQUENCE [LARGE SCALE GENOMIC DNA]</scope>
    <source>
        <strain evidence="1 2">Foug A</strain>
    </source>
</reference>
<sequence length="66" mass="7572">MCHEWAIKVTDIGPTARTRNTVELYHSRVFRGMPRAHIQVSHLPMASQHLEIGYIMLFRITPLATA</sequence>
<evidence type="ECO:0000313" key="1">
    <source>
        <dbReference type="EMBL" id="KIM58207.1"/>
    </source>
</evidence>
<dbReference type="AlphaFoldDB" id="A0A0C3A0L0"/>
<keyword evidence="2" id="KW-1185">Reference proteome</keyword>
<gene>
    <name evidence="1" type="ORF">SCLCIDRAFT_28238</name>
</gene>
<proteinExistence type="predicted"/>
<organism evidence="1 2">
    <name type="scientific">Scleroderma citrinum Foug A</name>
    <dbReference type="NCBI Taxonomy" id="1036808"/>
    <lineage>
        <taxon>Eukaryota</taxon>
        <taxon>Fungi</taxon>
        <taxon>Dikarya</taxon>
        <taxon>Basidiomycota</taxon>
        <taxon>Agaricomycotina</taxon>
        <taxon>Agaricomycetes</taxon>
        <taxon>Agaricomycetidae</taxon>
        <taxon>Boletales</taxon>
        <taxon>Sclerodermatineae</taxon>
        <taxon>Sclerodermataceae</taxon>
        <taxon>Scleroderma</taxon>
    </lineage>
</organism>
<name>A0A0C3A0L0_9AGAM</name>
<dbReference type="EMBL" id="KN822089">
    <property type="protein sequence ID" value="KIM58207.1"/>
    <property type="molecule type" value="Genomic_DNA"/>
</dbReference>
<accession>A0A0C3A0L0</accession>
<evidence type="ECO:0000313" key="2">
    <source>
        <dbReference type="Proteomes" id="UP000053989"/>
    </source>
</evidence>
<dbReference type="HOGENOM" id="CLU_2832697_0_0_1"/>
<dbReference type="InParanoid" id="A0A0C3A0L0"/>
<reference evidence="2" key="2">
    <citation type="submission" date="2015-01" db="EMBL/GenBank/DDBJ databases">
        <title>Evolutionary Origins and Diversification of the Mycorrhizal Mutualists.</title>
        <authorList>
            <consortium name="DOE Joint Genome Institute"/>
            <consortium name="Mycorrhizal Genomics Consortium"/>
            <person name="Kohler A."/>
            <person name="Kuo A."/>
            <person name="Nagy L.G."/>
            <person name="Floudas D."/>
            <person name="Copeland A."/>
            <person name="Barry K.W."/>
            <person name="Cichocki N."/>
            <person name="Veneault-Fourrey C."/>
            <person name="LaButti K."/>
            <person name="Lindquist E.A."/>
            <person name="Lipzen A."/>
            <person name="Lundell T."/>
            <person name="Morin E."/>
            <person name="Murat C."/>
            <person name="Riley R."/>
            <person name="Ohm R."/>
            <person name="Sun H."/>
            <person name="Tunlid A."/>
            <person name="Henrissat B."/>
            <person name="Grigoriev I.V."/>
            <person name="Hibbett D.S."/>
            <person name="Martin F."/>
        </authorList>
    </citation>
    <scope>NUCLEOTIDE SEQUENCE [LARGE SCALE GENOMIC DNA]</scope>
    <source>
        <strain evidence="2">Foug A</strain>
    </source>
</reference>